<evidence type="ECO:0000313" key="1">
    <source>
        <dbReference type="EMBL" id="KAK4075357.1"/>
    </source>
</evidence>
<evidence type="ECO:0000313" key="2">
    <source>
        <dbReference type="Proteomes" id="UP001273209"/>
    </source>
</evidence>
<dbReference type="AlphaFoldDB" id="A0AAE1JB34"/>
<dbReference type="EMBL" id="JAWRVG010000014">
    <property type="protein sequence ID" value="KAK4075357.1"/>
    <property type="molecule type" value="Genomic_DNA"/>
</dbReference>
<reference evidence="1" key="1">
    <citation type="submission" date="2023-11" db="EMBL/GenBank/DDBJ databases">
        <title>The genome sequences of three competitors of mushroom-forming fungi.</title>
        <authorList>
            <person name="Beijen E."/>
            <person name="Ohm R.A."/>
        </authorList>
    </citation>
    <scope>NUCLEOTIDE SEQUENCE</scope>
    <source>
        <strain evidence="1">CBS 100526</strain>
    </source>
</reference>
<proteinExistence type="predicted"/>
<sequence>MLSTQAGALGQQLAGRVMAGQNMTYAPVLVLDTYKETMQLALKAASAFNTQYDRFQDKATSLKEQIEAWETMLSEAIDSQTMQGKLRDAAYQKYQDAAKAADSCDQQFSLDNDAVEAAGVHFQDGIEKWKFEQKLKAIKEITMAVITFAVGIGEMCAGDPAGVGGAEKAVEVAEEAEKIAIRVAAKVTSETFKKLKEVVEALGKLYPSVSQMDKAIKALESNPGVDVPSIAEISGTTKGDADSNDQMAFAVMAGIEGATACRLALRKHAINGKQLVQIQAEAVKAGYEYVQAQMELIRCAKQVEDLHGLIDSYTGQEDVYLEAEAQLYDRLLALKTGVVIELQNMVWVYRYMYWALSESKIVLDVTKSIEDYDSDLYQIARDIGTIDEQYPSDFQGFTYYGESDKVNICPFTTLSRSK</sequence>
<dbReference type="PANTHER" id="PTHR34714:SF2">
    <property type="entry name" value="EGF-LIKE DOMAIN-CONTAINING PROTEIN"/>
    <property type="match status" value="1"/>
</dbReference>
<comment type="caution">
    <text evidence="1">The sequence shown here is derived from an EMBL/GenBank/DDBJ whole genome shotgun (WGS) entry which is preliminary data.</text>
</comment>
<dbReference type="GeneID" id="87918790"/>
<dbReference type="RefSeq" id="XP_062756495.1">
    <property type="nucleotide sequence ID" value="XM_062898885.1"/>
</dbReference>
<name>A0AAE1JB34_9HYPO</name>
<accession>A0AAE1JB34</accession>
<gene>
    <name evidence="1" type="ORF">Triagg1_4478</name>
</gene>
<protein>
    <submittedName>
        <fullName evidence="1">Uncharacterized protein</fullName>
    </submittedName>
</protein>
<keyword evidence="2" id="KW-1185">Reference proteome</keyword>
<dbReference type="PANTHER" id="PTHR34714">
    <property type="entry name" value="EGF-LIKE DOMAIN-CONTAINING PROTEIN"/>
    <property type="match status" value="1"/>
</dbReference>
<dbReference type="Proteomes" id="UP001273209">
    <property type="component" value="Unassembled WGS sequence"/>
</dbReference>
<organism evidence="1 2">
    <name type="scientific">Trichoderma aggressivum f. europaeum</name>
    <dbReference type="NCBI Taxonomy" id="173218"/>
    <lineage>
        <taxon>Eukaryota</taxon>
        <taxon>Fungi</taxon>
        <taxon>Dikarya</taxon>
        <taxon>Ascomycota</taxon>
        <taxon>Pezizomycotina</taxon>
        <taxon>Sordariomycetes</taxon>
        <taxon>Hypocreomycetidae</taxon>
        <taxon>Hypocreales</taxon>
        <taxon>Hypocreaceae</taxon>
        <taxon>Trichoderma</taxon>
    </lineage>
</organism>